<dbReference type="AlphaFoldDB" id="A0AAV5LP74"/>
<dbReference type="EMBL" id="BPVZ01000133">
    <property type="protein sequence ID" value="GKV39244.1"/>
    <property type="molecule type" value="Genomic_DNA"/>
</dbReference>
<name>A0AAV5LP74_9ROSI</name>
<proteinExistence type="predicted"/>
<feature type="transmembrane region" description="Helical" evidence="1">
    <location>
        <begin position="15"/>
        <end position="40"/>
    </location>
</feature>
<keyword evidence="1" id="KW-0812">Transmembrane</keyword>
<reference evidence="2 3" key="1">
    <citation type="journal article" date="2021" name="Commun. Biol.">
        <title>The genome of Shorea leprosula (Dipterocarpaceae) highlights the ecological relevance of drought in aseasonal tropical rainforests.</title>
        <authorList>
            <person name="Ng K.K.S."/>
            <person name="Kobayashi M.J."/>
            <person name="Fawcett J.A."/>
            <person name="Hatakeyama M."/>
            <person name="Paape T."/>
            <person name="Ng C.H."/>
            <person name="Ang C.C."/>
            <person name="Tnah L.H."/>
            <person name="Lee C.T."/>
            <person name="Nishiyama T."/>
            <person name="Sese J."/>
            <person name="O'Brien M.J."/>
            <person name="Copetti D."/>
            <person name="Mohd Noor M.I."/>
            <person name="Ong R.C."/>
            <person name="Putra M."/>
            <person name="Sireger I.Z."/>
            <person name="Indrioko S."/>
            <person name="Kosugi Y."/>
            <person name="Izuno A."/>
            <person name="Isagi Y."/>
            <person name="Lee S.L."/>
            <person name="Shimizu K.K."/>
        </authorList>
    </citation>
    <scope>NUCLEOTIDE SEQUENCE [LARGE SCALE GENOMIC DNA]</scope>
    <source>
        <strain evidence="2">214</strain>
    </source>
</reference>
<comment type="caution">
    <text evidence="2">The sequence shown here is derived from an EMBL/GenBank/DDBJ whole genome shotgun (WGS) entry which is preliminary data.</text>
</comment>
<gene>
    <name evidence="2" type="ORF">SLEP1_g47049</name>
</gene>
<organism evidence="2 3">
    <name type="scientific">Rubroshorea leprosula</name>
    <dbReference type="NCBI Taxonomy" id="152421"/>
    <lineage>
        <taxon>Eukaryota</taxon>
        <taxon>Viridiplantae</taxon>
        <taxon>Streptophyta</taxon>
        <taxon>Embryophyta</taxon>
        <taxon>Tracheophyta</taxon>
        <taxon>Spermatophyta</taxon>
        <taxon>Magnoliopsida</taxon>
        <taxon>eudicotyledons</taxon>
        <taxon>Gunneridae</taxon>
        <taxon>Pentapetalae</taxon>
        <taxon>rosids</taxon>
        <taxon>malvids</taxon>
        <taxon>Malvales</taxon>
        <taxon>Dipterocarpaceae</taxon>
        <taxon>Rubroshorea</taxon>
    </lineage>
</organism>
<evidence type="ECO:0000256" key="1">
    <source>
        <dbReference type="SAM" id="Phobius"/>
    </source>
</evidence>
<protein>
    <submittedName>
        <fullName evidence="2">Uncharacterized protein</fullName>
    </submittedName>
</protein>
<sequence length="64" mass="6615">MANCNSKAAALFLDMALVLSFILVINVAEGRLILIGFGLLPKSSGPHCVSVYGAVKGDTCFSVA</sequence>
<accession>A0AAV5LP74</accession>
<evidence type="ECO:0000313" key="2">
    <source>
        <dbReference type="EMBL" id="GKV39244.1"/>
    </source>
</evidence>
<keyword evidence="1" id="KW-1133">Transmembrane helix</keyword>
<keyword evidence="1" id="KW-0472">Membrane</keyword>
<dbReference type="Proteomes" id="UP001054252">
    <property type="component" value="Unassembled WGS sequence"/>
</dbReference>
<evidence type="ECO:0000313" key="3">
    <source>
        <dbReference type="Proteomes" id="UP001054252"/>
    </source>
</evidence>
<keyword evidence="3" id="KW-1185">Reference proteome</keyword>